<evidence type="ECO:0000313" key="1">
    <source>
        <dbReference type="EMBL" id="KAJ8124259.1"/>
    </source>
</evidence>
<dbReference type="Proteomes" id="UP001153332">
    <property type="component" value="Unassembled WGS sequence"/>
</dbReference>
<comment type="caution">
    <text evidence="1">The sequence shown here is derived from an EMBL/GenBank/DDBJ whole genome shotgun (WGS) entry which is preliminary data.</text>
</comment>
<name>A0ACC2JA59_9PEZI</name>
<dbReference type="EMBL" id="JAPUUL010003171">
    <property type="protein sequence ID" value="KAJ8124259.1"/>
    <property type="molecule type" value="Genomic_DNA"/>
</dbReference>
<accession>A0ACC2JA59</accession>
<protein>
    <submittedName>
        <fullName evidence="1">Uncharacterized protein</fullName>
    </submittedName>
</protein>
<reference evidence="1" key="1">
    <citation type="submission" date="2022-12" db="EMBL/GenBank/DDBJ databases">
        <title>Genome Sequence of Lasiodiplodia mahajangana.</title>
        <authorList>
            <person name="Buettner E."/>
        </authorList>
    </citation>
    <scope>NUCLEOTIDE SEQUENCE</scope>
    <source>
        <strain evidence="1">VT137</strain>
    </source>
</reference>
<organism evidence="1 2">
    <name type="scientific">Lasiodiplodia mahajangana</name>
    <dbReference type="NCBI Taxonomy" id="1108764"/>
    <lineage>
        <taxon>Eukaryota</taxon>
        <taxon>Fungi</taxon>
        <taxon>Dikarya</taxon>
        <taxon>Ascomycota</taxon>
        <taxon>Pezizomycotina</taxon>
        <taxon>Dothideomycetes</taxon>
        <taxon>Dothideomycetes incertae sedis</taxon>
        <taxon>Botryosphaeriales</taxon>
        <taxon>Botryosphaeriaceae</taxon>
        <taxon>Lasiodiplodia</taxon>
    </lineage>
</organism>
<keyword evidence="2" id="KW-1185">Reference proteome</keyword>
<evidence type="ECO:0000313" key="2">
    <source>
        <dbReference type="Proteomes" id="UP001153332"/>
    </source>
</evidence>
<gene>
    <name evidence="1" type="ORF">O1611_g9382</name>
</gene>
<sequence>MFAATPASSTAPSTTTAALTTSMPASSGPSAPTTTASATTTTAPLGGSLFNNAAKATPATESAAPKPVASQTNSLGASTSGPTSSMARLKNKTMDDILNRWATDLSKYQKEFKEQATQVAAWDRLLVENGDKIQKLYLNTFEAEKASREVERHLVTVESQQDELEAWLDKYEAEVDTLFTKQFGSGEQLTGPDQERERTYKLAEKIMERLDETGRDLTKMIKEINDISGTVSKGSKPDDPLSQIVRVLNGHLTELQWIDTNAAALQAKVTAAQKTSSQIGSQYGGFEQDNVDSFRKHVSGAGEIEEFTKGQKGQLIAFKKQ</sequence>
<proteinExistence type="predicted"/>